<evidence type="ECO:0000256" key="1">
    <source>
        <dbReference type="SAM" id="Phobius"/>
    </source>
</evidence>
<dbReference type="OrthoDB" id="6633788at2759"/>
<dbReference type="Proteomes" id="UP000007819">
    <property type="component" value="Chromosome X"/>
</dbReference>
<proteinExistence type="predicted"/>
<reference evidence="2" key="2">
    <citation type="submission" date="2022-06" db="UniProtKB">
        <authorList>
            <consortium name="EnsemblMetazoa"/>
        </authorList>
    </citation>
    <scope>IDENTIFICATION</scope>
</reference>
<dbReference type="AlphaFoldDB" id="A0A8R2D252"/>
<accession>A0A8R2D252</accession>
<evidence type="ECO:0000313" key="3">
    <source>
        <dbReference type="Proteomes" id="UP000007819"/>
    </source>
</evidence>
<dbReference type="RefSeq" id="XP_016657296.2">
    <property type="nucleotide sequence ID" value="XM_016801807.2"/>
</dbReference>
<keyword evidence="1" id="KW-0812">Transmembrane</keyword>
<reference evidence="3" key="1">
    <citation type="submission" date="2010-06" db="EMBL/GenBank/DDBJ databases">
        <authorList>
            <person name="Jiang H."/>
            <person name="Abraham K."/>
            <person name="Ali S."/>
            <person name="Alsbrooks S.L."/>
            <person name="Anim B.N."/>
            <person name="Anosike U.S."/>
            <person name="Attaway T."/>
            <person name="Bandaranaike D.P."/>
            <person name="Battles P.K."/>
            <person name="Bell S.N."/>
            <person name="Bell A.V."/>
            <person name="Beltran B."/>
            <person name="Bickham C."/>
            <person name="Bustamante Y."/>
            <person name="Caleb T."/>
            <person name="Canada A."/>
            <person name="Cardenas V."/>
            <person name="Carter K."/>
            <person name="Chacko J."/>
            <person name="Chandrabose M.N."/>
            <person name="Chavez D."/>
            <person name="Chavez A."/>
            <person name="Chen L."/>
            <person name="Chu H.-S."/>
            <person name="Claassen K.J."/>
            <person name="Cockrell R."/>
            <person name="Collins M."/>
            <person name="Cooper J.A."/>
            <person name="Cree A."/>
            <person name="Curry S.M."/>
            <person name="Da Y."/>
            <person name="Dao M.D."/>
            <person name="Das B."/>
            <person name="Davila M.-L."/>
            <person name="Davy-Carroll L."/>
            <person name="Denson S."/>
            <person name="Dinh H."/>
            <person name="Ebong V.E."/>
            <person name="Edwards J.R."/>
            <person name="Egan A."/>
            <person name="El-Daye J."/>
            <person name="Escobedo L."/>
            <person name="Fernandez S."/>
            <person name="Fernando P.R."/>
            <person name="Flagg N."/>
            <person name="Forbes L.D."/>
            <person name="Fowler R.G."/>
            <person name="Fu Q."/>
            <person name="Gabisi R.A."/>
            <person name="Ganer J."/>
            <person name="Garbino Pronczuk A."/>
            <person name="Garcia R.M."/>
            <person name="Garner T."/>
            <person name="Garrett T.E."/>
            <person name="Gonzalez D.A."/>
            <person name="Hamid H."/>
            <person name="Hawkins E.S."/>
            <person name="Hirani K."/>
            <person name="Hogues M.E."/>
            <person name="Hollins B."/>
            <person name="Hsiao C.-H."/>
            <person name="Jabil R."/>
            <person name="James M.L."/>
            <person name="Jhangiani S.N."/>
            <person name="Johnson B."/>
            <person name="Johnson Q."/>
            <person name="Joshi V."/>
            <person name="Kalu J.B."/>
            <person name="Kam C."/>
            <person name="Kashfia A."/>
            <person name="Keebler J."/>
            <person name="Kisamo H."/>
            <person name="Kovar C.L."/>
            <person name="Lago L.A."/>
            <person name="Lai C.-Y."/>
            <person name="Laidlaw J."/>
            <person name="Lara F."/>
            <person name="Le T.-K."/>
            <person name="Lee S.L."/>
            <person name="Legall F.H."/>
            <person name="Lemon S.J."/>
            <person name="Lewis L.R."/>
            <person name="Li B."/>
            <person name="Liu Y."/>
            <person name="Liu Y.-S."/>
            <person name="Lopez J."/>
            <person name="Lozado R.J."/>
            <person name="Lu J."/>
            <person name="Madu R.C."/>
            <person name="Maheshwari M."/>
            <person name="Maheshwari R."/>
            <person name="Malloy K."/>
            <person name="Martinez E."/>
            <person name="Mathew T."/>
            <person name="Mercado I.C."/>
            <person name="Mercado C."/>
            <person name="Meyer B."/>
            <person name="Montgomery K."/>
            <person name="Morgan M.B."/>
            <person name="Munidasa M."/>
            <person name="Nazareth L.V."/>
            <person name="Nelson J."/>
            <person name="Ng B.M."/>
            <person name="Nguyen N.B."/>
            <person name="Nguyen P.Q."/>
            <person name="Nguyen T."/>
            <person name="Obregon M."/>
            <person name="Okwuonu G.O."/>
            <person name="Onwere C.G."/>
            <person name="Orozco G."/>
            <person name="Parra A."/>
            <person name="Patel S."/>
            <person name="Patil S."/>
            <person name="Perez A."/>
            <person name="Perez Y."/>
            <person name="Pham C."/>
            <person name="Primus E.L."/>
            <person name="Pu L.-L."/>
            <person name="Puazo M."/>
            <person name="Qin X."/>
            <person name="Quiroz J.B."/>
            <person name="Reese J."/>
            <person name="Richards S."/>
            <person name="Rives C.M."/>
            <person name="Robberts R."/>
            <person name="Ruiz S.J."/>
            <person name="Ruiz M.J."/>
            <person name="Santibanez J."/>
            <person name="Schneider B.W."/>
            <person name="Sisson I."/>
            <person name="Smith M."/>
            <person name="Sodergren E."/>
            <person name="Song X.-Z."/>
            <person name="Song B.B."/>
            <person name="Summersgill H."/>
            <person name="Thelus R."/>
            <person name="Thornton R.D."/>
            <person name="Trejos Z.Y."/>
            <person name="Usmani K."/>
            <person name="Vattathil S."/>
            <person name="Villasana D."/>
            <person name="Walker D.L."/>
            <person name="Wang S."/>
            <person name="Wang K."/>
            <person name="White C.S."/>
            <person name="Williams A.C."/>
            <person name="Williamson J."/>
            <person name="Wilson K."/>
            <person name="Woghiren I.O."/>
            <person name="Woodworth J.R."/>
            <person name="Worley K.C."/>
            <person name="Wright R.A."/>
            <person name="Wu W."/>
            <person name="Young L."/>
            <person name="Zhang L."/>
            <person name="Zhang J."/>
            <person name="Zhu Y."/>
            <person name="Muzny D.M."/>
            <person name="Weinstock G."/>
            <person name="Gibbs R.A."/>
        </authorList>
    </citation>
    <scope>NUCLEOTIDE SEQUENCE [LARGE SCALE GENOMIC DNA]</scope>
    <source>
        <strain evidence="3">LSR1</strain>
    </source>
</reference>
<evidence type="ECO:0000313" key="2">
    <source>
        <dbReference type="EnsemblMetazoa" id="XP_016657296.2"/>
    </source>
</evidence>
<sequence length="244" mass="27037">MIVSTPPKQCAQTMNTVRLCFADTIAFLVVAIGWWAADAVVCCNSSSIVNGGGVPSCQNENRTFHTVEAIGGVTCDDNRTAVPVRKCCPPGRPYDPEVGFCGPAGADDDEYLRRMMQRLRDGFRVVADAVVVGYDYEQPMCNATQVLVDVPTTEVSVLMEANPSVVELPPGYCFDLTPSDELVARTCRPRDQYCGQDGYTCVNKCCKRDKIIVVNDELFSFIFMFDIILLVKRNMLRYLLDDKV</sequence>
<dbReference type="EnsemblMetazoa" id="XM_016801807.2">
    <property type="protein sequence ID" value="XP_016657296.2"/>
    <property type="gene ID" value="LOC107882834"/>
</dbReference>
<protein>
    <submittedName>
        <fullName evidence="2">Uncharacterized protein</fullName>
    </submittedName>
</protein>
<feature type="transmembrane region" description="Helical" evidence="1">
    <location>
        <begin position="20"/>
        <end position="37"/>
    </location>
</feature>
<keyword evidence="1" id="KW-1133">Transmembrane helix</keyword>
<dbReference type="GeneID" id="107882834"/>
<feature type="transmembrane region" description="Helical" evidence="1">
    <location>
        <begin position="211"/>
        <end position="231"/>
    </location>
</feature>
<organism evidence="2 3">
    <name type="scientific">Acyrthosiphon pisum</name>
    <name type="common">Pea aphid</name>
    <dbReference type="NCBI Taxonomy" id="7029"/>
    <lineage>
        <taxon>Eukaryota</taxon>
        <taxon>Metazoa</taxon>
        <taxon>Ecdysozoa</taxon>
        <taxon>Arthropoda</taxon>
        <taxon>Hexapoda</taxon>
        <taxon>Insecta</taxon>
        <taxon>Pterygota</taxon>
        <taxon>Neoptera</taxon>
        <taxon>Paraneoptera</taxon>
        <taxon>Hemiptera</taxon>
        <taxon>Sternorrhyncha</taxon>
        <taxon>Aphidomorpha</taxon>
        <taxon>Aphidoidea</taxon>
        <taxon>Aphididae</taxon>
        <taxon>Macrosiphini</taxon>
        <taxon>Acyrthosiphon</taxon>
    </lineage>
</organism>
<keyword evidence="3" id="KW-1185">Reference proteome</keyword>
<name>A0A8R2D252_ACYPI</name>
<keyword evidence="1" id="KW-0472">Membrane</keyword>